<evidence type="ECO:0000313" key="3">
    <source>
        <dbReference type="EMBL" id="KAG2186199.1"/>
    </source>
</evidence>
<feature type="region of interest" description="Disordered" evidence="1">
    <location>
        <begin position="20"/>
        <end position="45"/>
    </location>
</feature>
<dbReference type="SUPFAM" id="SSF56112">
    <property type="entry name" value="Protein kinase-like (PK-like)"/>
    <property type="match status" value="1"/>
</dbReference>
<proteinExistence type="predicted"/>
<feature type="compositionally biased region" description="Low complexity" evidence="1">
    <location>
        <begin position="20"/>
        <end position="32"/>
    </location>
</feature>
<dbReference type="PROSITE" id="PS00108">
    <property type="entry name" value="PROTEIN_KINASE_ST"/>
    <property type="match status" value="1"/>
</dbReference>
<evidence type="ECO:0000256" key="1">
    <source>
        <dbReference type="SAM" id="MobiDB-lite"/>
    </source>
</evidence>
<dbReference type="PROSITE" id="PS50011">
    <property type="entry name" value="PROTEIN_KINASE_DOM"/>
    <property type="match status" value="1"/>
</dbReference>
<dbReference type="SMART" id="SM00220">
    <property type="entry name" value="S_TKc"/>
    <property type="match status" value="1"/>
</dbReference>
<accession>A0A8H7Q6V5</accession>
<dbReference type="InterPro" id="IPR008271">
    <property type="entry name" value="Ser/Thr_kinase_AS"/>
</dbReference>
<keyword evidence="4" id="KW-1185">Reference proteome</keyword>
<evidence type="ECO:0000259" key="2">
    <source>
        <dbReference type="PROSITE" id="PS50011"/>
    </source>
</evidence>
<feature type="compositionally biased region" description="Acidic residues" evidence="1">
    <location>
        <begin position="516"/>
        <end position="529"/>
    </location>
</feature>
<name>A0A8H7Q6V5_MORIS</name>
<reference evidence="3" key="1">
    <citation type="submission" date="2020-12" db="EMBL/GenBank/DDBJ databases">
        <title>Metabolic potential, ecology and presence of endohyphal bacteria is reflected in genomic diversity of Mucoromycotina.</title>
        <authorList>
            <person name="Muszewska A."/>
            <person name="Okrasinska A."/>
            <person name="Steczkiewicz K."/>
            <person name="Drgas O."/>
            <person name="Orlowska M."/>
            <person name="Perlinska-Lenart U."/>
            <person name="Aleksandrzak-Piekarczyk T."/>
            <person name="Szatraj K."/>
            <person name="Zielenkiewicz U."/>
            <person name="Pilsyk S."/>
            <person name="Malc E."/>
            <person name="Mieczkowski P."/>
            <person name="Kruszewska J.S."/>
            <person name="Biernat P."/>
            <person name="Pawlowska J."/>
        </authorList>
    </citation>
    <scope>NUCLEOTIDE SEQUENCE</scope>
    <source>
        <strain evidence="3">WA0000067209</strain>
    </source>
</reference>
<dbReference type="EMBL" id="JAEPQZ010000001">
    <property type="protein sequence ID" value="KAG2186199.1"/>
    <property type="molecule type" value="Genomic_DNA"/>
</dbReference>
<dbReference type="OrthoDB" id="1738954at2759"/>
<organism evidence="3 4">
    <name type="scientific">Mortierella isabellina</name>
    <name type="common">Filamentous fungus</name>
    <name type="synonym">Umbelopsis isabellina</name>
    <dbReference type="NCBI Taxonomy" id="91625"/>
    <lineage>
        <taxon>Eukaryota</taxon>
        <taxon>Fungi</taxon>
        <taxon>Fungi incertae sedis</taxon>
        <taxon>Mucoromycota</taxon>
        <taxon>Mucoromycotina</taxon>
        <taxon>Umbelopsidomycetes</taxon>
        <taxon>Umbelopsidales</taxon>
        <taxon>Umbelopsidaceae</taxon>
        <taxon>Umbelopsis</taxon>
    </lineage>
</organism>
<feature type="domain" description="Protein kinase" evidence="2">
    <location>
        <begin position="76"/>
        <end position="385"/>
    </location>
</feature>
<protein>
    <recommendedName>
        <fullName evidence="2">Protein kinase domain-containing protein</fullName>
    </recommendedName>
</protein>
<dbReference type="GO" id="GO:0005524">
    <property type="term" value="F:ATP binding"/>
    <property type="evidence" value="ECO:0007669"/>
    <property type="project" value="InterPro"/>
</dbReference>
<dbReference type="GO" id="GO:0004672">
    <property type="term" value="F:protein kinase activity"/>
    <property type="evidence" value="ECO:0007669"/>
    <property type="project" value="InterPro"/>
</dbReference>
<dbReference type="PANTHER" id="PTHR24347">
    <property type="entry name" value="SERINE/THREONINE-PROTEIN KINASE"/>
    <property type="match status" value="1"/>
</dbReference>
<sequence>MSVFNHLKNLIRQGKSAISLSSSNDSNSDLSNATRSLVGNDPSTKQASRVEAAARMVEEEREAKKKIPSYAGLERYKLLSKMGDGAFSDVYKAVDVNTLQKVAVKVVRKYELSPVQLVYENNFANALTQKNNNLKFQRASIVKEVQIMRNLKHPSIVQLLGFIDTKEHYFLILELCEGGELFHRVVHLTYFSEELSRHCILQVAKGIYYLHEEKGIVHRDIKPENLLFDKISFMERTSPLPPPGPDDEEKEDEGEFIDGVGGGGIGRVKIADFGLSKVIWDKQTATPCGTVGYTAPEIVRDERYSKAVDMWALGCVLYTLLCGFPPFYDESIQTLTQKVAKGEFEFLSPWWDEISSEAKDLISHLLTVNADERYTIVQFLDHPWIKNAPSKSSQPKEHVVLANKQETAEQEEVKVTESTASSPTLGTLRMTPLAHEKPDGTLVSPRPIKMPGEQQSSDTALRKDVASPTFTSMKEVFDVSYAVHRMAEEKARRKALAANPKAQAVAFGALHAMNDIDEDVDDGNDDDEYGLTTDNSDSSQSADSSEESEVPAAESKELTNVKLQMDNLKLKNPPSQRLQQAQRERLAANLKGPAKLPTEKPKSMNKPSKKSPFELKIGNATLLERRKQRQQLPDPPAVQS</sequence>
<dbReference type="AlphaFoldDB" id="A0A8H7Q6V5"/>
<comment type="caution">
    <text evidence="3">The sequence shown here is derived from an EMBL/GenBank/DDBJ whole genome shotgun (WGS) entry which is preliminary data.</text>
</comment>
<feature type="compositionally biased region" description="Polar residues" evidence="1">
    <location>
        <begin position="33"/>
        <end position="45"/>
    </location>
</feature>
<dbReference type="Pfam" id="PF00069">
    <property type="entry name" value="Pkinase"/>
    <property type="match status" value="1"/>
</dbReference>
<dbReference type="InterPro" id="IPR000719">
    <property type="entry name" value="Prot_kinase_dom"/>
</dbReference>
<feature type="compositionally biased region" description="Low complexity" evidence="1">
    <location>
        <begin position="534"/>
        <end position="543"/>
    </location>
</feature>
<feature type="compositionally biased region" description="Polar residues" evidence="1">
    <location>
        <begin position="416"/>
        <end position="425"/>
    </location>
</feature>
<dbReference type="Gene3D" id="3.30.200.20">
    <property type="entry name" value="Phosphorylase Kinase, domain 1"/>
    <property type="match status" value="1"/>
</dbReference>
<dbReference type="Gene3D" id="1.10.510.10">
    <property type="entry name" value="Transferase(Phosphotransferase) domain 1"/>
    <property type="match status" value="1"/>
</dbReference>
<dbReference type="InterPro" id="IPR011009">
    <property type="entry name" value="Kinase-like_dom_sf"/>
</dbReference>
<feature type="region of interest" description="Disordered" evidence="1">
    <location>
        <begin position="516"/>
        <end position="640"/>
    </location>
</feature>
<gene>
    <name evidence="3" type="ORF">INT43_002637</name>
</gene>
<evidence type="ECO:0000313" key="4">
    <source>
        <dbReference type="Proteomes" id="UP000654370"/>
    </source>
</evidence>
<dbReference type="Proteomes" id="UP000654370">
    <property type="component" value="Unassembled WGS sequence"/>
</dbReference>
<feature type="region of interest" description="Disordered" evidence="1">
    <location>
        <begin position="404"/>
        <end position="466"/>
    </location>
</feature>